<evidence type="ECO:0000313" key="3">
    <source>
        <dbReference type="Proteomes" id="UP000054018"/>
    </source>
</evidence>
<name>A0A0C9Z2T7_9AGAM</name>
<organism evidence="2 3">
    <name type="scientific">Pisolithus microcarpus 441</name>
    <dbReference type="NCBI Taxonomy" id="765257"/>
    <lineage>
        <taxon>Eukaryota</taxon>
        <taxon>Fungi</taxon>
        <taxon>Dikarya</taxon>
        <taxon>Basidiomycota</taxon>
        <taxon>Agaricomycotina</taxon>
        <taxon>Agaricomycetes</taxon>
        <taxon>Agaricomycetidae</taxon>
        <taxon>Boletales</taxon>
        <taxon>Sclerodermatineae</taxon>
        <taxon>Pisolithaceae</taxon>
        <taxon>Pisolithus</taxon>
    </lineage>
</organism>
<gene>
    <name evidence="2" type="ORF">PISMIDRAFT_463440</name>
</gene>
<protein>
    <submittedName>
        <fullName evidence="2">Unplaced genomic scaffold scaffold_43, whole genome shotgun sequence</fullName>
    </submittedName>
</protein>
<reference evidence="3" key="2">
    <citation type="submission" date="2015-01" db="EMBL/GenBank/DDBJ databases">
        <title>Evolutionary Origins and Diversification of the Mycorrhizal Mutualists.</title>
        <authorList>
            <consortium name="DOE Joint Genome Institute"/>
            <consortium name="Mycorrhizal Genomics Consortium"/>
            <person name="Kohler A."/>
            <person name="Kuo A."/>
            <person name="Nagy L.G."/>
            <person name="Floudas D."/>
            <person name="Copeland A."/>
            <person name="Barry K.W."/>
            <person name="Cichocki N."/>
            <person name="Veneault-Fourrey C."/>
            <person name="LaButti K."/>
            <person name="Lindquist E.A."/>
            <person name="Lipzen A."/>
            <person name="Lundell T."/>
            <person name="Morin E."/>
            <person name="Murat C."/>
            <person name="Riley R."/>
            <person name="Ohm R."/>
            <person name="Sun H."/>
            <person name="Tunlid A."/>
            <person name="Henrissat B."/>
            <person name="Grigoriev I.V."/>
            <person name="Hibbett D.S."/>
            <person name="Martin F."/>
        </authorList>
    </citation>
    <scope>NUCLEOTIDE SEQUENCE [LARGE SCALE GENOMIC DNA]</scope>
    <source>
        <strain evidence="3">441</strain>
    </source>
</reference>
<accession>A0A0C9Z2T7</accession>
<feature type="transmembrane region" description="Helical" evidence="1">
    <location>
        <begin position="72"/>
        <end position="89"/>
    </location>
</feature>
<feature type="transmembrane region" description="Helical" evidence="1">
    <location>
        <begin position="41"/>
        <end position="60"/>
    </location>
</feature>
<dbReference type="AlphaFoldDB" id="A0A0C9Z2T7"/>
<evidence type="ECO:0000256" key="1">
    <source>
        <dbReference type="SAM" id="Phobius"/>
    </source>
</evidence>
<proteinExistence type="predicted"/>
<keyword evidence="1" id="KW-0812">Transmembrane</keyword>
<dbReference type="EMBL" id="KN833727">
    <property type="protein sequence ID" value="KIK23346.1"/>
    <property type="molecule type" value="Genomic_DNA"/>
</dbReference>
<dbReference type="HOGENOM" id="CLU_2321279_0_0_1"/>
<keyword evidence="1" id="KW-1133">Transmembrane helix</keyword>
<reference evidence="2 3" key="1">
    <citation type="submission" date="2014-04" db="EMBL/GenBank/DDBJ databases">
        <authorList>
            <consortium name="DOE Joint Genome Institute"/>
            <person name="Kuo A."/>
            <person name="Kohler A."/>
            <person name="Costa M.D."/>
            <person name="Nagy L.G."/>
            <person name="Floudas D."/>
            <person name="Copeland A."/>
            <person name="Barry K.W."/>
            <person name="Cichocki N."/>
            <person name="Veneault-Fourrey C."/>
            <person name="LaButti K."/>
            <person name="Lindquist E.A."/>
            <person name="Lipzen A."/>
            <person name="Lundell T."/>
            <person name="Morin E."/>
            <person name="Murat C."/>
            <person name="Sun H."/>
            <person name="Tunlid A."/>
            <person name="Henrissat B."/>
            <person name="Grigoriev I.V."/>
            <person name="Hibbett D.S."/>
            <person name="Martin F."/>
            <person name="Nordberg H.P."/>
            <person name="Cantor M.N."/>
            <person name="Hua S.X."/>
        </authorList>
    </citation>
    <scope>NUCLEOTIDE SEQUENCE [LARGE SCALE GENOMIC DNA]</scope>
    <source>
        <strain evidence="2 3">441</strain>
    </source>
</reference>
<sequence>MDLVDEKKENCFPPGYGGHAFSEIGEDVRTSKRQHTNCCTCVWNGVSIGVSMFALCYDGLKNLLDDVHVCEHTIRLSMFAFPCLLYVMIARRPCSTRHM</sequence>
<keyword evidence="1" id="KW-0472">Membrane</keyword>
<dbReference type="Proteomes" id="UP000054018">
    <property type="component" value="Unassembled WGS sequence"/>
</dbReference>
<evidence type="ECO:0000313" key="2">
    <source>
        <dbReference type="EMBL" id="KIK23346.1"/>
    </source>
</evidence>
<keyword evidence="3" id="KW-1185">Reference proteome</keyword>